<evidence type="ECO:0000313" key="4">
    <source>
        <dbReference type="EMBL" id="KAF0926473.1"/>
    </source>
</evidence>
<feature type="domain" description="GATA-type" evidence="3">
    <location>
        <begin position="15"/>
        <end position="38"/>
    </location>
</feature>
<evidence type="ECO:0000259" key="3">
    <source>
        <dbReference type="PROSITE" id="PS50114"/>
    </source>
</evidence>
<comment type="caution">
    <text evidence="4">The sequence shown here is derived from an EMBL/GenBank/DDBJ whole genome shotgun (WGS) entry which is preliminary data.</text>
</comment>
<evidence type="ECO:0000256" key="2">
    <source>
        <dbReference type="SAM" id="MobiDB-lite"/>
    </source>
</evidence>
<gene>
    <name evidence="4" type="ORF">E2562_025315</name>
</gene>
<dbReference type="GO" id="GO:0008270">
    <property type="term" value="F:zinc ion binding"/>
    <property type="evidence" value="ECO:0007669"/>
    <property type="project" value="UniProtKB-KW"/>
</dbReference>
<organism evidence="4 5">
    <name type="scientific">Oryza meyeriana var. granulata</name>
    <dbReference type="NCBI Taxonomy" id="110450"/>
    <lineage>
        <taxon>Eukaryota</taxon>
        <taxon>Viridiplantae</taxon>
        <taxon>Streptophyta</taxon>
        <taxon>Embryophyta</taxon>
        <taxon>Tracheophyta</taxon>
        <taxon>Spermatophyta</taxon>
        <taxon>Magnoliopsida</taxon>
        <taxon>Liliopsida</taxon>
        <taxon>Poales</taxon>
        <taxon>Poaceae</taxon>
        <taxon>BOP clade</taxon>
        <taxon>Oryzoideae</taxon>
        <taxon>Oryzeae</taxon>
        <taxon>Oryzinae</taxon>
        <taxon>Oryza</taxon>
        <taxon>Oryza meyeriana</taxon>
    </lineage>
</organism>
<reference evidence="4 5" key="1">
    <citation type="submission" date="2019-11" db="EMBL/GenBank/DDBJ databases">
        <title>Whole genome sequence of Oryza granulata.</title>
        <authorList>
            <person name="Li W."/>
        </authorList>
    </citation>
    <scope>NUCLEOTIDE SEQUENCE [LARGE SCALE GENOMIC DNA]</scope>
    <source>
        <strain evidence="5">cv. Menghai</strain>
        <tissue evidence="4">Leaf</tissue>
    </source>
</reference>
<keyword evidence="1" id="KW-0862">Zinc</keyword>
<dbReference type="GO" id="GO:0006355">
    <property type="term" value="P:regulation of DNA-templated transcription"/>
    <property type="evidence" value="ECO:0007669"/>
    <property type="project" value="InterPro"/>
</dbReference>
<evidence type="ECO:0000313" key="5">
    <source>
        <dbReference type="Proteomes" id="UP000479710"/>
    </source>
</evidence>
<dbReference type="Gene3D" id="3.30.50.10">
    <property type="entry name" value="Erythroid Transcription Factor GATA-1, subunit A"/>
    <property type="match status" value="1"/>
</dbReference>
<keyword evidence="5" id="KW-1185">Reference proteome</keyword>
<keyword evidence="1" id="KW-0863">Zinc-finger</keyword>
<protein>
    <recommendedName>
        <fullName evidence="3">GATA-type domain-containing protein</fullName>
    </recommendedName>
</protein>
<dbReference type="PROSITE" id="PS50114">
    <property type="entry name" value="GATA_ZN_FINGER_2"/>
    <property type="match status" value="1"/>
</dbReference>
<dbReference type="AlphaFoldDB" id="A0A6G1EPA5"/>
<evidence type="ECO:0000256" key="1">
    <source>
        <dbReference type="PROSITE-ProRule" id="PRU00094"/>
    </source>
</evidence>
<sequence length="89" mass="9550">MGSSNRKVIGIAAAEEGRRCCVECRATTTPMWRGGPTGPRQVDFLLPSLGKTESCHLIAVSCDNQSSDNGKRKTEALGTVESKTRIIGR</sequence>
<accession>A0A6G1EPA5</accession>
<dbReference type="EMBL" id="SPHZ02000003">
    <property type="protein sequence ID" value="KAF0926473.1"/>
    <property type="molecule type" value="Genomic_DNA"/>
</dbReference>
<proteinExistence type="predicted"/>
<keyword evidence="1" id="KW-0479">Metal-binding</keyword>
<dbReference type="InterPro" id="IPR000679">
    <property type="entry name" value="Znf_GATA"/>
</dbReference>
<feature type="region of interest" description="Disordered" evidence="2">
    <location>
        <begin position="66"/>
        <end position="89"/>
    </location>
</feature>
<dbReference type="OrthoDB" id="2162994at2759"/>
<name>A0A6G1EPA5_9ORYZ</name>
<dbReference type="InterPro" id="IPR013088">
    <property type="entry name" value="Znf_NHR/GATA"/>
</dbReference>
<dbReference type="Proteomes" id="UP000479710">
    <property type="component" value="Unassembled WGS sequence"/>
</dbReference>
<dbReference type="SUPFAM" id="SSF57716">
    <property type="entry name" value="Glucocorticoid receptor-like (DNA-binding domain)"/>
    <property type="match status" value="1"/>
</dbReference>
<dbReference type="GO" id="GO:0043565">
    <property type="term" value="F:sequence-specific DNA binding"/>
    <property type="evidence" value="ECO:0007669"/>
    <property type="project" value="InterPro"/>
</dbReference>